<reference evidence="1" key="1">
    <citation type="submission" date="2014-12" db="EMBL/GenBank/DDBJ databases">
        <title>Insight into the proteome of Arion vulgaris.</title>
        <authorList>
            <person name="Aradska J."/>
            <person name="Bulat T."/>
            <person name="Smidak R."/>
            <person name="Sarate P."/>
            <person name="Gangsoo J."/>
            <person name="Sialana F."/>
            <person name="Bilban M."/>
            <person name="Lubec G."/>
        </authorList>
    </citation>
    <scope>NUCLEOTIDE SEQUENCE</scope>
    <source>
        <tissue evidence="1">Skin</tissue>
    </source>
</reference>
<evidence type="ECO:0000313" key="1">
    <source>
        <dbReference type="EMBL" id="CEK58711.1"/>
    </source>
</evidence>
<sequence>TVSRQKKKIICPEFDLKFCLIPNRLQTIPLRNFTTSMRLYQQFKTYIFQISPLHARRTHAVSSDIQTQLNSEEEICDWFSL</sequence>
<dbReference type="EMBL" id="HACG01011846">
    <property type="protein sequence ID" value="CEK58711.1"/>
    <property type="molecule type" value="Transcribed_RNA"/>
</dbReference>
<protein>
    <submittedName>
        <fullName evidence="1">Uncharacterized protein</fullName>
    </submittedName>
</protein>
<proteinExistence type="predicted"/>
<name>A0A0B6YSE8_9EUPU</name>
<organism evidence="1">
    <name type="scientific">Arion vulgaris</name>
    <dbReference type="NCBI Taxonomy" id="1028688"/>
    <lineage>
        <taxon>Eukaryota</taxon>
        <taxon>Metazoa</taxon>
        <taxon>Spiralia</taxon>
        <taxon>Lophotrochozoa</taxon>
        <taxon>Mollusca</taxon>
        <taxon>Gastropoda</taxon>
        <taxon>Heterobranchia</taxon>
        <taxon>Euthyneura</taxon>
        <taxon>Panpulmonata</taxon>
        <taxon>Eupulmonata</taxon>
        <taxon>Stylommatophora</taxon>
        <taxon>Helicina</taxon>
        <taxon>Arionoidea</taxon>
        <taxon>Arionidae</taxon>
        <taxon>Arion</taxon>
    </lineage>
</organism>
<dbReference type="AlphaFoldDB" id="A0A0B6YSE8"/>
<accession>A0A0B6YSE8</accession>
<gene>
    <name evidence="1" type="primary">ORF33953</name>
</gene>
<feature type="non-terminal residue" evidence="1">
    <location>
        <position position="1"/>
    </location>
</feature>